<dbReference type="SUPFAM" id="SSF56399">
    <property type="entry name" value="ADP-ribosylation"/>
    <property type="match status" value="1"/>
</dbReference>
<dbReference type="SUPFAM" id="SSF56784">
    <property type="entry name" value="HAD-like"/>
    <property type="match status" value="1"/>
</dbReference>
<evidence type="ECO:0000313" key="1">
    <source>
        <dbReference type="EMBL" id="GAA3715743.1"/>
    </source>
</evidence>
<dbReference type="InterPro" id="IPR009297">
    <property type="entry name" value="DUF952"/>
</dbReference>
<dbReference type="EMBL" id="BAAAYX010000020">
    <property type="protein sequence ID" value="GAA3715743.1"/>
    <property type="molecule type" value="Genomic_DNA"/>
</dbReference>
<dbReference type="Pfam" id="PF06108">
    <property type="entry name" value="DUF952"/>
    <property type="match status" value="1"/>
</dbReference>
<dbReference type="CDD" id="cd02603">
    <property type="entry name" value="HAD_sEH-N_like"/>
    <property type="match status" value="1"/>
</dbReference>
<keyword evidence="2" id="KW-1185">Reference proteome</keyword>
<dbReference type="Pfam" id="PF00702">
    <property type="entry name" value="Hydrolase"/>
    <property type="match status" value="1"/>
</dbReference>
<comment type="caution">
    <text evidence="1">The sequence shown here is derived from an EMBL/GenBank/DDBJ whole genome shotgun (WGS) entry which is preliminary data.</text>
</comment>
<dbReference type="SFLD" id="SFLDG01129">
    <property type="entry name" value="C1.5:_HAD__Beta-PGM__Phosphata"/>
    <property type="match status" value="1"/>
</dbReference>
<dbReference type="SFLD" id="SFLDS00003">
    <property type="entry name" value="Haloacid_Dehalogenase"/>
    <property type="match status" value="1"/>
</dbReference>
<dbReference type="Gene3D" id="3.40.50.1000">
    <property type="entry name" value="HAD superfamily/HAD-like"/>
    <property type="match status" value="1"/>
</dbReference>
<dbReference type="Gene3D" id="3.20.170.20">
    <property type="entry name" value="Protein of unknown function DUF952"/>
    <property type="match status" value="1"/>
</dbReference>
<dbReference type="PRINTS" id="PR00413">
    <property type="entry name" value="HADHALOGNASE"/>
</dbReference>
<reference evidence="2" key="1">
    <citation type="journal article" date="2019" name="Int. J. Syst. Evol. Microbiol.">
        <title>The Global Catalogue of Microorganisms (GCM) 10K type strain sequencing project: providing services to taxonomists for standard genome sequencing and annotation.</title>
        <authorList>
            <consortium name="The Broad Institute Genomics Platform"/>
            <consortium name="The Broad Institute Genome Sequencing Center for Infectious Disease"/>
            <person name="Wu L."/>
            <person name="Ma J."/>
        </authorList>
    </citation>
    <scope>NUCLEOTIDE SEQUENCE [LARGE SCALE GENOMIC DNA]</scope>
    <source>
        <strain evidence="2">JCM 16548</strain>
    </source>
</reference>
<gene>
    <name evidence="1" type="ORF">GCM10022204_39170</name>
</gene>
<accession>A0ABP7EDJ8</accession>
<dbReference type="NCBIfam" id="TIGR01509">
    <property type="entry name" value="HAD-SF-IA-v3"/>
    <property type="match status" value="1"/>
</dbReference>
<name>A0ABP7EDJ8_9ACTN</name>
<proteinExistence type="predicted"/>
<dbReference type="RefSeq" id="WP_344814145.1">
    <property type="nucleotide sequence ID" value="NZ_BAAAYX010000020.1"/>
</dbReference>
<dbReference type="PANTHER" id="PTHR43611:SF3">
    <property type="entry name" value="FLAVIN MONONUCLEOTIDE HYDROLASE 1, CHLOROPLATIC"/>
    <property type="match status" value="1"/>
</dbReference>
<dbReference type="PANTHER" id="PTHR43611">
    <property type="entry name" value="ALPHA-D-GLUCOSE 1-PHOSPHATE PHOSPHATASE"/>
    <property type="match status" value="1"/>
</dbReference>
<protein>
    <recommendedName>
        <fullName evidence="3">2-haloacid dehalogenase</fullName>
    </recommendedName>
</protein>
<dbReference type="InterPro" id="IPR023214">
    <property type="entry name" value="HAD_sf"/>
</dbReference>
<organism evidence="1 2">
    <name type="scientific">Microlunatus aurantiacus</name>
    <dbReference type="NCBI Taxonomy" id="446786"/>
    <lineage>
        <taxon>Bacteria</taxon>
        <taxon>Bacillati</taxon>
        <taxon>Actinomycetota</taxon>
        <taxon>Actinomycetes</taxon>
        <taxon>Propionibacteriales</taxon>
        <taxon>Propionibacteriaceae</taxon>
        <taxon>Microlunatus</taxon>
    </lineage>
</organism>
<dbReference type="InterPro" id="IPR006439">
    <property type="entry name" value="HAD-SF_hydro_IA"/>
</dbReference>
<evidence type="ECO:0000313" key="2">
    <source>
        <dbReference type="Proteomes" id="UP001500051"/>
    </source>
</evidence>
<evidence type="ECO:0008006" key="3">
    <source>
        <dbReference type="Google" id="ProtNLM"/>
    </source>
</evidence>
<sequence>MTRRTAIFDLGGVVLSWDPVRAFSAVVDADAAQRLMRDVDFSAWNRRNDAGRRYAEGEAEVADTWPEHAEAITAYRRHFDRALTGTVPGTSAVVAELARAGVRLLGLTNWSDETFPVAQRRFGILRRLEAIVVSGREGIAKPDPRLYRLLLDRFSVDAASAVFVDDSEANCAAAADLGLTAIRFVGADDLRSRLVALGLLGERPRVSEPILHIAERTLWDEARHTGSYPWSSHGTGFEAEGFVHLAYRRQVAGVLDRYFSRFEPEELVLLELDPERARPVVEEGSTEAFPHLYAPLTHEMVVRELDVHEPFNHPA</sequence>
<dbReference type="InterPro" id="IPR036412">
    <property type="entry name" value="HAD-like_sf"/>
</dbReference>
<dbReference type="Proteomes" id="UP001500051">
    <property type="component" value="Unassembled WGS sequence"/>
</dbReference>